<feature type="signal peptide" evidence="2">
    <location>
        <begin position="1"/>
        <end position="25"/>
    </location>
</feature>
<dbReference type="AlphaFoldDB" id="A0A1A9VZC3"/>
<keyword evidence="1" id="KW-1133">Transmembrane helix</keyword>
<accession>A0A1A9VZC3</accession>
<dbReference type="Proteomes" id="UP000091820">
    <property type="component" value="Unassembled WGS sequence"/>
</dbReference>
<evidence type="ECO:0000313" key="4">
    <source>
        <dbReference type="Proteomes" id="UP000091820"/>
    </source>
</evidence>
<protein>
    <submittedName>
        <fullName evidence="3">Uncharacterized protein</fullName>
    </submittedName>
</protein>
<feature type="chain" id="PRO_5008399845" evidence="2">
    <location>
        <begin position="26"/>
        <end position="855"/>
    </location>
</feature>
<sequence>MVVFRNNILMVLIYFLSGAWKRTELGENENCNHLHLSTGAFTPGSILYFRKKWGLLVKSTRVKMPAYNQKLIINKINVNIQNISDAREGLGLNPPNPPLWPKGPTFTFLMNIYPNRKFWEDDLEVPVNHLLDRFHNTKIRQSWIDSLSDKLNAQLFDDENYDNTSVQYKRKVIANYSDSLVTYYLITCFDRAKLEVTVSEIARSALTTELMKSYLVKNNNKYDKKSLLFLLFHADYNLLKSVYHFEKIQRKSFMSFALQKIPRRPSTLFKDFISEEIIQQILKENNIKRNDSFENQLQGFFYHQNRLYVLIRKASDIDLLLNSNKVIHGHKAEWMILDFLLNGTQVDLGARNIDQAIEIANSIASCYFGCECIFVDVQDKNFAEQVHKFIETCINESDSNIRVFELKFQSNRFNYSYTNITLTVAPYDPIAPELHVLKPFVGDIVPFIESIKMQERSYIICSRRQDKLDWPNIVDPYCNNEIFIDEDFNEACDNIICENCNRDILPNTYKKQRFYRLIVYFNPEKFMNWFEGQLSDTNFMWQKMESGVYHVGGQGKIVSLIILDFCTNPTFLTIDKLKANPTVLIILRKNPSNIPLDLPIVKMVDLFFQHKTLIEVFQEAVQRGVPELIPNTSMQILHTSFNLIEPPKEKELLKLQLIEGSLCVNNIEILNKKAVACMKVFRILFEQFLNDCKKELPPEKHMLLSITEIEKRLNLDPEADPEHHIRKPLNTIQRTIKTTLAKKLGLNIERNDVIQTVGWPGSSRKDYGYRINPFTVLIKCKKCVKLTSKFTKDAFYLRFRGHYKRSLVWLLFILLSSIFSTSSLHRACIKALLKQLDPAHLEVIEYSGKSGDLNS</sequence>
<organism evidence="3 4">
    <name type="scientific">Glossina brevipalpis</name>
    <dbReference type="NCBI Taxonomy" id="37001"/>
    <lineage>
        <taxon>Eukaryota</taxon>
        <taxon>Metazoa</taxon>
        <taxon>Ecdysozoa</taxon>
        <taxon>Arthropoda</taxon>
        <taxon>Hexapoda</taxon>
        <taxon>Insecta</taxon>
        <taxon>Pterygota</taxon>
        <taxon>Neoptera</taxon>
        <taxon>Endopterygota</taxon>
        <taxon>Diptera</taxon>
        <taxon>Brachycera</taxon>
        <taxon>Muscomorpha</taxon>
        <taxon>Hippoboscoidea</taxon>
        <taxon>Glossinidae</taxon>
        <taxon>Glossina</taxon>
    </lineage>
</organism>
<evidence type="ECO:0000313" key="3">
    <source>
        <dbReference type="EnsemblMetazoa" id="GBRI000261-PA"/>
    </source>
</evidence>
<evidence type="ECO:0000256" key="1">
    <source>
        <dbReference type="SAM" id="Phobius"/>
    </source>
</evidence>
<keyword evidence="2" id="KW-0732">Signal</keyword>
<dbReference type="EnsemblMetazoa" id="GBRI000261-RA">
    <property type="protein sequence ID" value="GBRI000261-PA"/>
    <property type="gene ID" value="GBRI000261"/>
</dbReference>
<evidence type="ECO:0000256" key="2">
    <source>
        <dbReference type="SAM" id="SignalP"/>
    </source>
</evidence>
<reference evidence="3" key="2">
    <citation type="submission" date="2020-05" db="UniProtKB">
        <authorList>
            <consortium name="EnsemblMetazoa"/>
        </authorList>
    </citation>
    <scope>IDENTIFICATION</scope>
    <source>
        <strain evidence="3">IAEA</strain>
    </source>
</reference>
<keyword evidence="1" id="KW-0812">Transmembrane</keyword>
<feature type="transmembrane region" description="Helical" evidence="1">
    <location>
        <begin position="807"/>
        <end position="824"/>
    </location>
</feature>
<keyword evidence="4" id="KW-1185">Reference proteome</keyword>
<keyword evidence="1" id="KW-0472">Membrane</keyword>
<reference evidence="4" key="1">
    <citation type="submission" date="2014-03" db="EMBL/GenBank/DDBJ databases">
        <authorList>
            <person name="Aksoy S."/>
            <person name="Warren W."/>
            <person name="Wilson R.K."/>
        </authorList>
    </citation>
    <scope>NUCLEOTIDE SEQUENCE [LARGE SCALE GENOMIC DNA]</scope>
    <source>
        <strain evidence="4">IAEA</strain>
    </source>
</reference>
<name>A0A1A9VZC3_9MUSC</name>
<dbReference type="VEuPathDB" id="VectorBase:GBRI000261"/>
<proteinExistence type="predicted"/>